<dbReference type="GO" id="GO:0005886">
    <property type="term" value="C:plasma membrane"/>
    <property type="evidence" value="ECO:0007669"/>
    <property type="project" value="UniProtKB-SubCell"/>
</dbReference>
<comment type="subcellular location">
    <subcellularLocation>
        <location evidence="2 19">Cell membrane</location>
        <topology evidence="2 19">Multi-pass membrane protein</topology>
    </subcellularLocation>
</comment>
<evidence type="ECO:0000256" key="13">
    <source>
        <dbReference type="ARBA" id="ARBA00023136"/>
    </source>
</evidence>
<keyword evidence="8 19" id="KW-0169">Cobalamin biosynthesis</keyword>
<proteinExistence type="inferred from homology"/>
<keyword evidence="11 19" id="KW-0460">Magnesium</keyword>
<reference evidence="20" key="1">
    <citation type="submission" date="2021-12" db="EMBL/GenBank/DDBJ databases">
        <authorList>
            <person name="Li Y."/>
        </authorList>
    </citation>
    <scope>NUCLEOTIDE SEQUENCE</scope>
    <source>
        <strain evidence="20">DKSPLA3</strain>
    </source>
</reference>
<sequence>MTNPLSTFLTDTLRAVAFLSRLRVPARVFDGDDGRMGRTVRAFPVAGLLVSLPASLVFSLSLALDADPLLAALLALTVQTVLTGALHEDGLADAADGLFGGRTRGHALEIMKDSRVGTYGVVALVLTLALRAVAIADLADHLAPLGCALALMAVAALSRAGMVWHWSQLPPARETGVAAGAGQPQPAAVTTALATGVVLAGLLLLVAGVPLLAALVAFAAVAAMVALWTRSVRARISGHTGDTIGATQQLAETALLVALAIFA</sequence>
<comment type="catalytic activity">
    <reaction evidence="17 19">
        <text>alpha-ribazole + adenosylcob(III)inamide-GDP = adenosylcob(III)alamin + GMP + H(+)</text>
        <dbReference type="Rhea" id="RHEA:16049"/>
        <dbReference type="ChEBI" id="CHEBI:10329"/>
        <dbReference type="ChEBI" id="CHEBI:15378"/>
        <dbReference type="ChEBI" id="CHEBI:18408"/>
        <dbReference type="ChEBI" id="CHEBI:58115"/>
        <dbReference type="ChEBI" id="CHEBI:60487"/>
        <dbReference type="EC" id="2.7.8.26"/>
    </reaction>
</comment>
<protein>
    <recommendedName>
        <fullName evidence="6 19">Adenosylcobinamide-GDP ribazoletransferase</fullName>
        <ecNumber evidence="5 19">2.7.8.26</ecNumber>
    </recommendedName>
    <alternativeName>
        <fullName evidence="16 19">Cobalamin synthase</fullName>
    </alternativeName>
    <alternativeName>
        <fullName evidence="15 19">Cobalamin-5'-phosphate synthase</fullName>
    </alternativeName>
</protein>
<comment type="catalytic activity">
    <reaction evidence="18 19">
        <text>alpha-ribazole 5'-phosphate + adenosylcob(III)inamide-GDP = adenosylcob(III)alamin 5'-phosphate + GMP + H(+)</text>
        <dbReference type="Rhea" id="RHEA:23560"/>
        <dbReference type="ChEBI" id="CHEBI:15378"/>
        <dbReference type="ChEBI" id="CHEBI:57918"/>
        <dbReference type="ChEBI" id="CHEBI:58115"/>
        <dbReference type="ChEBI" id="CHEBI:60487"/>
        <dbReference type="ChEBI" id="CHEBI:60493"/>
        <dbReference type="EC" id="2.7.8.26"/>
    </reaction>
</comment>
<evidence type="ECO:0000256" key="15">
    <source>
        <dbReference type="ARBA" id="ARBA00032605"/>
    </source>
</evidence>
<feature type="transmembrane region" description="Helical" evidence="19">
    <location>
        <begin position="142"/>
        <end position="166"/>
    </location>
</feature>
<evidence type="ECO:0000256" key="11">
    <source>
        <dbReference type="ARBA" id="ARBA00022842"/>
    </source>
</evidence>
<comment type="cofactor">
    <cofactor evidence="1 19">
        <name>Mg(2+)</name>
        <dbReference type="ChEBI" id="CHEBI:18420"/>
    </cofactor>
</comment>
<organism evidence="20 21">
    <name type="scientific">Rhizobium quercicola</name>
    <dbReference type="NCBI Taxonomy" id="2901226"/>
    <lineage>
        <taxon>Bacteria</taxon>
        <taxon>Pseudomonadati</taxon>
        <taxon>Pseudomonadota</taxon>
        <taxon>Alphaproteobacteria</taxon>
        <taxon>Hyphomicrobiales</taxon>
        <taxon>Rhizobiaceae</taxon>
        <taxon>Rhizobium/Agrobacterium group</taxon>
        <taxon>Rhizobium</taxon>
    </lineage>
</organism>
<feature type="transmembrane region" description="Helical" evidence="19">
    <location>
        <begin position="116"/>
        <end position="136"/>
    </location>
</feature>
<evidence type="ECO:0000313" key="20">
    <source>
        <dbReference type="EMBL" id="MCD7110271.1"/>
    </source>
</evidence>
<evidence type="ECO:0000256" key="19">
    <source>
        <dbReference type="HAMAP-Rule" id="MF_00719"/>
    </source>
</evidence>
<evidence type="ECO:0000313" key="21">
    <source>
        <dbReference type="Proteomes" id="UP001139089"/>
    </source>
</evidence>
<dbReference type="HAMAP" id="MF_00719">
    <property type="entry name" value="CobS"/>
    <property type="match status" value="1"/>
</dbReference>
<name>A0A9X1NVX2_9HYPH</name>
<evidence type="ECO:0000256" key="14">
    <source>
        <dbReference type="ARBA" id="ARBA00025228"/>
    </source>
</evidence>
<dbReference type="PANTHER" id="PTHR34148">
    <property type="entry name" value="ADENOSYLCOBINAMIDE-GDP RIBAZOLETRANSFERASE"/>
    <property type="match status" value="1"/>
</dbReference>
<evidence type="ECO:0000256" key="8">
    <source>
        <dbReference type="ARBA" id="ARBA00022573"/>
    </source>
</evidence>
<accession>A0A9X1NVX2</accession>
<dbReference type="PANTHER" id="PTHR34148:SF1">
    <property type="entry name" value="ADENOSYLCOBINAMIDE-GDP RIBAZOLETRANSFERASE"/>
    <property type="match status" value="1"/>
</dbReference>
<dbReference type="Proteomes" id="UP001139089">
    <property type="component" value="Unassembled WGS sequence"/>
</dbReference>
<comment type="similarity">
    <text evidence="4 19">Belongs to the CobS family.</text>
</comment>
<evidence type="ECO:0000256" key="4">
    <source>
        <dbReference type="ARBA" id="ARBA00010561"/>
    </source>
</evidence>
<comment type="caution">
    <text evidence="20">The sequence shown here is derived from an EMBL/GenBank/DDBJ whole genome shotgun (WGS) entry which is preliminary data.</text>
</comment>
<feature type="transmembrane region" description="Helical" evidence="19">
    <location>
        <begin position="42"/>
        <end position="63"/>
    </location>
</feature>
<evidence type="ECO:0000256" key="17">
    <source>
        <dbReference type="ARBA" id="ARBA00048623"/>
    </source>
</evidence>
<evidence type="ECO:0000256" key="1">
    <source>
        <dbReference type="ARBA" id="ARBA00001946"/>
    </source>
</evidence>
<dbReference type="GO" id="GO:0051073">
    <property type="term" value="F:adenosylcobinamide-GDP ribazoletransferase activity"/>
    <property type="evidence" value="ECO:0007669"/>
    <property type="project" value="UniProtKB-UniRule"/>
</dbReference>
<dbReference type="AlphaFoldDB" id="A0A9X1NVX2"/>
<dbReference type="Pfam" id="PF02654">
    <property type="entry name" value="CobS"/>
    <property type="match status" value="1"/>
</dbReference>
<evidence type="ECO:0000256" key="7">
    <source>
        <dbReference type="ARBA" id="ARBA00022475"/>
    </source>
</evidence>
<dbReference type="RefSeq" id="WP_231815515.1">
    <property type="nucleotide sequence ID" value="NZ_JAJOZR010000009.1"/>
</dbReference>
<keyword evidence="13 19" id="KW-0472">Membrane</keyword>
<evidence type="ECO:0000256" key="5">
    <source>
        <dbReference type="ARBA" id="ARBA00013200"/>
    </source>
</evidence>
<keyword evidence="7 19" id="KW-1003">Cell membrane</keyword>
<evidence type="ECO:0000256" key="3">
    <source>
        <dbReference type="ARBA" id="ARBA00004663"/>
    </source>
</evidence>
<gene>
    <name evidence="19" type="primary">cobS</name>
    <name evidence="20" type="ORF">LRX75_14620</name>
</gene>
<evidence type="ECO:0000256" key="2">
    <source>
        <dbReference type="ARBA" id="ARBA00004651"/>
    </source>
</evidence>
<dbReference type="EC" id="2.7.8.26" evidence="5 19"/>
<dbReference type="GO" id="GO:0009236">
    <property type="term" value="P:cobalamin biosynthetic process"/>
    <property type="evidence" value="ECO:0007669"/>
    <property type="project" value="UniProtKB-UniRule"/>
</dbReference>
<evidence type="ECO:0000256" key="9">
    <source>
        <dbReference type="ARBA" id="ARBA00022679"/>
    </source>
</evidence>
<keyword evidence="21" id="KW-1185">Reference proteome</keyword>
<comment type="pathway">
    <text evidence="3 19">Cofactor biosynthesis; adenosylcobalamin biosynthesis; adenosylcobalamin from cob(II)yrinate a,c-diamide: step 7/7.</text>
</comment>
<dbReference type="InterPro" id="IPR003805">
    <property type="entry name" value="CobS"/>
</dbReference>
<evidence type="ECO:0000256" key="12">
    <source>
        <dbReference type="ARBA" id="ARBA00022989"/>
    </source>
</evidence>
<keyword evidence="10 19" id="KW-0812">Transmembrane</keyword>
<feature type="transmembrane region" description="Helical" evidence="19">
    <location>
        <begin position="211"/>
        <end position="229"/>
    </location>
</feature>
<evidence type="ECO:0000256" key="16">
    <source>
        <dbReference type="ARBA" id="ARBA00032853"/>
    </source>
</evidence>
<keyword evidence="12 19" id="KW-1133">Transmembrane helix</keyword>
<dbReference type="EMBL" id="JAJOZR010000009">
    <property type="protein sequence ID" value="MCD7110271.1"/>
    <property type="molecule type" value="Genomic_DNA"/>
</dbReference>
<evidence type="ECO:0000256" key="18">
    <source>
        <dbReference type="ARBA" id="ARBA00049504"/>
    </source>
</evidence>
<evidence type="ECO:0000256" key="6">
    <source>
        <dbReference type="ARBA" id="ARBA00015850"/>
    </source>
</evidence>
<evidence type="ECO:0000256" key="10">
    <source>
        <dbReference type="ARBA" id="ARBA00022692"/>
    </source>
</evidence>
<comment type="function">
    <text evidence="14 19">Joins adenosylcobinamide-GDP and alpha-ribazole to generate adenosylcobalamin (Ado-cobalamin). Also synthesizes adenosylcobalamin 5'-phosphate from adenosylcobinamide-GDP and alpha-ribazole 5'-phosphate.</text>
</comment>
<keyword evidence="9 19" id="KW-0808">Transferase</keyword>
<dbReference type="GO" id="GO:0008818">
    <property type="term" value="F:cobalamin 5'-phosphate synthase activity"/>
    <property type="evidence" value="ECO:0007669"/>
    <property type="project" value="UniProtKB-UniRule"/>
</dbReference>